<reference evidence="4" key="1">
    <citation type="submission" date="2016-01" db="EMBL/GenBank/DDBJ databases">
        <title>Complete genome of Planococcus kocurri type strain.</title>
        <authorList>
            <person name="See-Too W.S."/>
        </authorList>
    </citation>
    <scope>NUCLEOTIDE SEQUENCE [LARGE SCALE GENOMIC DNA]</scope>
    <source>
        <strain evidence="4">ATCC 43650</strain>
    </source>
</reference>
<gene>
    <name evidence="4" type="ORF">AUO94_07225</name>
</gene>
<dbReference type="InterPro" id="IPR000086">
    <property type="entry name" value="NUDIX_hydrolase_dom"/>
</dbReference>
<dbReference type="PANTHER" id="PTHR11839:SF18">
    <property type="entry name" value="NUDIX HYDROLASE DOMAIN-CONTAINING PROTEIN"/>
    <property type="match status" value="1"/>
</dbReference>
<comment type="cofactor">
    <cofactor evidence="1">
        <name>Mg(2+)</name>
        <dbReference type="ChEBI" id="CHEBI:18420"/>
    </cofactor>
</comment>
<keyword evidence="5" id="KW-1185">Reference proteome</keyword>
<dbReference type="InterPro" id="IPR015797">
    <property type="entry name" value="NUDIX_hydrolase-like_dom_sf"/>
</dbReference>
<dbReference type="PRINTS" id="PR00502">
    <property type="entry name" value="NUDIXFAMILY"/>
</dbReference>
<dbReference type="Gene3D" id="3.90.79.10">
    <property type="entry name" value="Nucleoside Triphosphate Pyrophosphohydrolase"/>
    <property type="match status" value="1"/>
</dbReference>
<dbReference type="Pfam" id="PF00293">
    <property type="entry name" value="NUDIX"/>
    <property type="match status" value="1"/>
</dbReference>
<dbReference type="PROSITE" id="PS51462">
    <property type="entry name" value="NUDIX"/>
    <property type="match status" value="1"/>
</dbReference>
<feature type="domain" description="Nudix hydrolase" evidence="3">
    <location>
        <begin position="40"/>
        <end position="173"/>
    </location>
</feature>
<organism evidence="4 5">
    <name type="scientific">Planococcus kocurii</name>
    <dbReference type="NCBI Taxonomy" id="1374"/>
    <lineage>
        <taxon>Bacteria</taxon>
        <taxon>Bacillati</taxon>
        <taxon>Bacillota</taxon>
        <taxon>Bacilli</taxon>
        <taxon>Bacillales</taxon>
        <taxon>Caryophanaceae</taxon>
        <taxon>Planococcus</taxon>
    </lineage>
</organism>
<proteinExistence type="predicted"/>
<dbReference type="CDD" id="cd03424">
    <property type="entry name" value="NUDIX_ADPRase_Nudt5_UGPPase_Nudt14"/>
    <property type="match status" value="1"/>
</dbReference>
<evidence type="ECO:0000259" key="3">
    <source>
        <dbReference type="PROSITE" id="PS51462"/>
    </source>
</evidence>
<protein>
    <submittedName>
        <fullName evidence="4">ADP-ribose pyrophosphatase</fullName>
    </submittedName>
</protein>
<evidence type="ECO:0000256" key="2">
    <source>
        <dbReference type="ARBA" id="ARBA00022801"/>
    </source>
</evidence>
<dbReference type="Proteomes" id="UP000065533">
    <property type="component" value="Chromosome"/>
</dbReference>
<evidence type="ECO:0000256" key="1">
    <source>
        <dbReference type="ARBA" id="ARBA00001946"/>
    </source>
</evidence>
<evidence type="ECO:0000313" key="5">
    <source>
        <dbReference type="Proteomes" id="UP000065533"/>
    </source>
</evidence>
<keyword evidence="2" id="KW-0378">Hydrolase</keyword>
<name>A0ABM5WVT7_9BACL</name>
<evidence type="ECO:0000313" key="4">
    <source>
        <dbReference type="EMBL" id="ALS78465.1"/>
    </source>
</evidence>
<dbReference type="EMBL" id="CP013661">
    <property type="protein sequence ID" value="ALS78465.1"/>
    <property type="molecule type" value="Genomic_DNA"/>
</dbReference>
<dbReference type="SUPFAM" id="SSF55811">
    <property type="entry name" value="Nudix"/>
    <property type="match status" value="1"/>
</dbReference>
<dbReference type="PANTHER" id="PTHR11839">
    <property type="entry name" value="UDP/ADP-SUGAR PYROPHOSPHATASE"/>
    <property type="match status" value="1"/>
</dbReference>
<dbReference type="InterPro" id="IPR020476">
    <property type="entry name" value="Nudix_hydrolase"/>
</dbReference>
<dbReference type="RefSeq" id="WP_058385124.1">
    <property type="nucleotide sequence ID" value="NZ_CP013661.2"/>
</dbReference>
<sequence>MKKWETLSTDYLYKTRFGNLRKDKCKLPNGIIIEDFYVNEYSDWVNAVVITNQNQIVLVEQYRHGGQNFYLEVPAGKIEENETYEESILREIQEETGYTSLEKPILLGEYMVNPATQDNKVKTFLITEAFKATNQQLDNTEDINVKLFDFEELGNLIKDKVVETQLFTASAYFMAKSALNNRNY</sequence>
<accession>A0ABM5WVT7</accession>